<gene>
    <name evidence="1" type="ORF">FTOL_12404</name>
</gene>
<comment type="caution">
    <text evidence="1">The sequence shown here is derived from an EMBL/GenBank/DDBJ whole genome shotgun (WGS) entry which is preliminary data.</text>
</comment>
<dbReference type="EMBL" id="ONZP01000588">
    <property type="protein sequence ID" value="SPJ87935.1"/>
    <property type="molecule type" value="Genomic_DNA"/>
</dbReference>
<protein>
    <submittedName>
        <fullName evidence="1">Uncharacterized protein</fullName>
    </submittedName>
</protein>
<keyword evidence="2" id="KW-1185">Reference proteome</keyword>
<dbReference type="Proteomes" id="UP001187734">
    <property type="component" value="Unassembled WGS sequence"/>
</dbReference>
<dbReference type="AlphaFoldDB" id="A0AAE8SPA9"/>
<evidence type="ECO:0000313" key="2">
    <source>
        <dbReference type="Proteomes" id="UP001187734"/>
    </source>
</evidence>
<reference evidence="1" key="1">
    <citation type="submission" date="2018-03" db="EMBL/GenBank/DDBJ databases">
        <authorList>
            <person name="Guldener U."/>
        </authorList>
    </citation>
    <scope>NUCLEOTIDE SEQUENCE</scope>
</reference>
<name>A0AAE8SPA9_9HYPO</name>
<accession>A0AAE8SPA9</accession>
<sequence>MAFRVYQVAPTAEETWKLMGVKFEVDLWSYVQNRQGKGSDLSYIETLNRYYLLLQAETKTWNDMATRFMHRCRTTRQTGFGFLGRVKRGIEDFSFYRAPY</sequence>
<proteinExistence type="predicted"/>
<organism evidence="1 2">
    <name type="scientific">Fusarium torulosum</name>
    <dbReference type="NCBI Taxonomy" id="33205"/>
    <lineage>
        <taxon>Eukaryota</taxon>
        <taxon>Fungi</taxon>
        <taxon>Dikarya</taxon>
        <taxon>Ascomycota</taxon>
        <taxon>Pezizomycotina</taxon>
        <taxon>Sordariomycetes</taxon>
        <taxon>Hypocreomycetidae</taxon>
        <taxon>Hypocreales</taxon>
        <taxon>Nectriaceae</taxon>
        <taxon>Fusarium</taxon>
    </lineage>
</organism>
<evidence type="ECO:0000313" key="1">
    <source>
        <dbReference type="EMBL" id="SPJ87935.1"/>
    </source>
</evidence>